<dbReference type="HOGENOM" id="CLU_1206859_0_0_1"/>
<accession>F0WL70</accession>
<name>F0WL70_9STRA</name>
<protein>
    <submittedName>
        <fullName evidence="2">Uncharacterized protein AlNc14C141G7258</fullName>
    </submittedName>
</protein>
<dbReference type="PANTHER" id="PTHR34786:SF1">
    <property type="entry name" value="OS09G0504900 PROTEIN"/>
    <property type="match status" value="1"/>
</dbReference>
<gene>
    <name evidence="2" type="primary">AlNc14C141G7258</name>
    <name evidence="2" type="ORF">ALNC14_081740</name>
</gene>
<evidence type="ECO:0000259" key="1">
    <source>
        <dbReference type="Pfam" id="PF14780"/>
    </source>
</evidence>
<sequence>MIFPPIKTPQFVVYFSMASTAARSNLMRNIDEMNNVTSILDDEIHIFSRLMYKNHSQHRRSPYFRRLKQVKRCLRDIDIGSIRTAFKDFRTVFSHFEIKSEAHHLSWKLLSTELKHSTDGILRELILIADRVSELLHYMQIAYKDLETQFVQTYFMQMALTMKSVLARLTMCFGNILLNCYQAHGCLVLLYLDQVCKSNPLRAQITAVQLKGYKFSFRTLKMVNVYLALKAENKS</sequence>
<dbReference type="Pfam" id="PF14780">
    <property type="entry name" value="NEPRO_N"/>
    <property type="match status" value="1"/>
</dbReference>
<dbReference type="PANTHER" id="PTHR34786">
    <property type="entry name" value="OS09G0504900 PROTEIN"/>
    <property type="match status" value="1"/>
</dbReference>
<feature type="domain" description="Nucleolus and neural progenitor protein-like N-terminal" evidence="1">
    <location>
        <begin position="20"/>
        <end position="187"/>
    </location>
</feature>
<dbReference type="AlphaFoldDB" id="F0WL70"/>
<reference evidence="2" key="2">
    <citation type="submission" date="2011-02" db="EMBL/GenBank/DDBJ databases">
        <authorList>
            <person name="MacLean D."/>
        </authorList>
    </citation>
    <scope>NUCLEOTIDE SEQUENCE</scope>
</reference>
<dbReference type="EMBL" id="FR824186">
    <property type="protein sequence ID" value="CCA22031.1"/>
    <property type="molecule type" value="Genomic_DNA"/>
</dbReference>
<evidence type="ECO:0000313" key="2">
    <source>
        <dbReference type="EMBL" id="CCA22031.1"/>
    </source>
</evidence>
<dbReference type="InterPro" id="IPR027951">
    <property type="entry name" value="Nepro_N"/>
</dbReference>
<organism evidence="2">
    <name type="scientific">Albugo laibachii Nc14</name>
    <dbReference type="NCBI Taxonomy" id="890382"/>
    <lineage>
        <taxon>Eukaryota</taxon>
        <taxon>Sar</taxon>
        <taxon>Stramenopiles</taxon>
        <taxon>Oomycota</taxon>
        <taxon>Peronosporomycetes</taxon>
        <taxon>Albuginales</taxon>
        <taxon>Albuginaceae</taxon>
        <taxon>Albugo</taxon>
    </lineage>
</organism>
<proteinExistence type="predicted"/>
<reference evidence="2" key="1">
    <citation type="journal article" date="2011" name="PLoS Biol.">
        <title>Gene gain and loss during evolution of obligate parasitism in the white rust pathogen of Arabidopsis thaliana.</title>
        <authorList>
            <person name="Kemen E."/>
            <person name="Gardiner A."/>
            <person name="Schultz-Larsen T."/>
            <person name="Kemen A.C."/>
            <person name="Balmuth A.L."/>
            <person name="Robert-Seilaniantz A."/>
            <person name="Bailey K."/>
            <person name="Holub E."/>
            <person name="Studholme D.J."/>
            <person name="Maclean D."/>
            <person name="Jones J.D."/>
        </authorList>
    </citation>
    <scope>NUCLEOTIDE SEQUENCE</scope>
</reference>